<protein>
    <submittedName>
        <fullName evidence="1">Uncharacterized protein</fullName>
    </submittedName>
</protein>
<dbReference type="EMBL" id="CP018099">
    <property type="protein sequence ID" value="APF17237.1"/>
    <property type="molecule type" value="Genomic_DNA"/>
</dbReference>
<accession>A0A1J1C3G8</accession>
<dbReference type="KEGG" id="caby:Cabys_486"/>
<sequence length="37" mass="4177">MEAQSIDLHPVLIESLRLSETCCLNFVQFDLTVSINP</sequence>
<evidence type="ECO:0000313" key="2">
    <source>
        <dbReference type="Proteomes" id="UP000183868"/>
    </source>
</evidence>
<proteinExistence type="predicted"/>
<gene>
    <name evidence="1" type="ORF">Cabys_486</name>
</gene>
<name>A0A1J1C3G8_CALAY</name>
<dbReference type="Proteomes" id="UP000183868">
    <property type="component" value="Chromosome"/>
</dbReference>
<organism evidence="1 2">
    <name type="scientific">Caldithrix abyssi DSM 13497</name>
    <dbReference type="NCBI Taxonomy" id="880073"/>
    <lineage>
        <taxon>Bacteria</taxon>
        <taxon>Pseudomonadati</taxon>
        <taxon>Calditrichota</taxon>
        <taxon>Calditrichia</taxon>
        <taxon>Calditrichales</taxon>
        <taxon>Calditrichaceae</taxon>
        <taxon>Caldithrix</taxon>
    </lineage>
</organism>
<evidence type="ECO:0000313" key="1">
    <source>
        <dbReference type="EMBL" id="APF17237.1"/>
    </source>
</evidence>
<dbReference type="AlphaFoldDB" id="A0A1J1C3G8"/>
<reference evidence="1 2" key="1">
    <citation type="submission" date="2016-11" db="EMBL/GenBank/DDBJ databases">
        <title>Genomic analysis of Caldithrix abyssi and proposal of a novel bacterial phylum Caldithrichaeota.</title>
        <authorList>
            <person name="Kublanov I."/>
            <person name="Sigalova O."/>
            <person name="Gavrilov S."/>
            <person name="Lebedinsky A."/>
            <person name="Ivanova N."/>
            <person name="Daum C."/>
            <person name="Reddy T."/>
            <person name="Klenk H.P."/>
            <person name="Goker M."/>
            <person name="Reva O."/>
            <person name="Miroshnichenko M."/>
            <person name="Kyprides N."/>
            <person name="Woyke T."/>
            <person name="Gelfand M."/>
        </authorList>
    </citation>
    <scope>NUCLEOTIDE SEQUENCE [LARGE SCALE GENOMIC DNA]</scope>
    <source>
        <strain evidence="1 2">LF13</strain>
    </source>
</reference>